<evidence type="ECO:0000256" key="4">
    <source>
        <dbReference type="ARBA" id="ARBA00023134"/>
    </source>
</evidence>
<dbReference type="SMART" id="SM00698">
    <property type="entry name" value="MORN"/>
    <property type="match status" value="4"/>
</dbReference>
<gene>
    <name evidence="8" type="ORF">PCOR1329_LOCUS67094</name>
</gene>
<dbReference type="Pfam" id="PF02493">
    <property type="entry name" value="MORN"/>
    <property type="match status" value="4"/>
</dbReference>
<dbReference type="InterPro" id="IPR003409">
    <property type="entry name" value="MORN"/>
</dbReference>
<dbReference type="EMBL" id="CAUYUJ010018677">
    <property type="protein sequence ID" value="CAK0885483.1"/>
    <property type="molecule type" value="Genomic_DNA"/>
</dbReference>
<dbReference type="SUPFAM" id="SSF82185">
    <property type="entry name" value="Histone H3 K4-specific methyltransferase SET7/9 N-terminal domain"/>
    <property type="match status" value="1"/>
</dbReference>
<dbReference type="Gene3D" id="2.20.110.10">
    <property type="entry name" value="Histone H3 K4-specific methyltransferase SET7/9 N-terminal domain"/>
    <property type="match status" value="2"/>
</dbReference>
<keyword evidence="9" id="KW-1185">Reference proteome</keyword>
<feature type="region of interest" description="Disordered" evidence="6">
    <location>
        <begin position="1"/>
        <end position="21"/>
    </location>
</feature>
<evidence type="ECO:0000313" key="9">
    <source>
        <dbReference type="Proteomes" id="UP001189429"/>
    </source>
</evidence>
<feature type="region of interest" description="Disordered" evidence="6">
    <location>
        <begin position="667"/>
        <end position="707"/>
    </location>
</feature>
<reference evidence="8" key="1">
    <citation type="submission" date="2023-10" db="EMBL/GenBank/DDBJ databases">
        <authorList>
            <person name="Chen Y."/>
            <person name="Shah S."/>
            <person name="Dougan E. K."/>
            <person name="Thang M."/>
            <person name="Chan C."/>
        </authorList>
    </citation>
    <scope>NUCLEOTIDE SEQUENCE [LARGE SCALE GENOMIC DNA]</scope>
</reference>
<dbReference type="InterPro" id="IPR003191">
    <property type="entry name" value="Guanylate-bd/ATL_C"/>
</dbReference>
<dbReference type="PANTHER" id="PTHR10751">
    <property type="entry name" value="GUANYLATE BINDING PROTEIN"/>
    <property type="match status" value="1"/>
</dbReference>
<dbReference type="Gene3D" id="1.20.1000.10">
    <property type="entry name" value="Guanylate-binding protein, C-terminal domain"/>
    <property type="match status" value="1"/>
</dbReference>
<evidence type="ECO:0000256" key="5">
    <source>
        <dbReference type="PROSITE-ProRule" id="PRU01052"/>
    </source>
</evidence>
<feature type="region of interest" description="Disordered" evidence="6">
    <location>
        <begin position="744"/>
        <end position="767"/>
    </location>
</feature>
<protein>
    <recommendedName>
        <fullName evidence="7">GB1/RHD3-type G domain-containing protein</fullName>
    </recommendedName>
</protein>
<accession>A0ABN9WKE1</accession>
<evidence type="ECO:0000256" key="6">
    <source>
        <dbReference type="SAM" id="MobiDB-lite"/>
    </source>
</evidence>
<organism evidence="8 9">
    <name type="scientific">Prorocentrum cordatum</name>
    <dbReference type="NCBI Taxonomy" id="2364126"/>
    <lineage>
        <taxon>Eukaryota</taxon>
        <taxon>Sar</taxon>
        <taxon>Alveolata</taxon>
        <taxon>Dinophyceae</taxon>
        <taxon>Prorocentrales</taxon>
        <taxon>Prorocentraceae</taxon>
        <taxon>Prorocentrum</taxon>
    </lineage>
</organism>
<feature type="region of interest" description="Disordered" evidence="6">
    <location>
        <begin position="611"/>
        <end position="653"/>
    </location>
</feature>
<dbReference type="Proteomes" id="UP001189429">
    <property type="component" value="Unassembled WGS sequence"/>
</dbReference>
<dbReference type="Pfam" id="PF02841">
    <property type="entry name" value="GBP_C"/>
    <property type="match status" value="1"/>
</dbReference>
<evidence type="ECO:0000259" key="7">
    <source>
        <dbReference type="PROSITE" id="PS51715"/>
    </source>
</evidence>
<keyword evidence="3" id="KW-0378">Hydrolase</keyword>
<proteinExistence type="inferred from homology"/>
<dbReference type="Gene3D" id="3.40.50.300">
    <property type="entry name" value="P-loop containing nucleotide triphosphate hydrolases"/>
    <property type="match status" value="1"/>
</dbReference>
<dbReference type="InterPro" id="IPR015894">
    <property type="entry name" value="Guanylate-bd_N"/>
</dbReference>
<feature type="compositionally biased region" description="Low complexity" evidence="6">
    <location>
        <begin position="672"/>
        <end position="692"/>
    </location>
</feature>
<keyword evidence="4" id="KW-0342">GTP-binding</keyword>
<dbReference type="SUPFAM" id="SSF52540">
    <property type="entry name" value="P-loop containing nucleoside triphosphate hydrolases"/>
    <property type="match status" value="1"/>
</dbReference>
<comment type="caution">
    <text evidence="8">The sequence shown here is derived from an EMBL/GenBank/DDBJ whole genome shotgun (WGS) entry which is preliminary data.</text>
</comment>
<dbReference type="SUPFAM" id="SSF48340">
    <property type="entry name" value="Interferon-induced guanylate-binding protein 1 (GBP1), C-terminal domain"/>
    <property type="match status" value="1"/>
</dbReference>
<dbReference type="InterPro" id="IPR030386">
    <property type="entry name" value="G_GB1_RHD3_dom"/>
</dbReference>
<dbReference type="PROSITE" id="PS51715">
    <property type="entry name" value="G_GB1_RHD3"/>
    <property type="match status" value="1"/>
</dbReference>
<evidence type="ECO:0000313" key="8">
    <source>
        <dbReference type="EMBL" id="CAK0885483.1"/>
    </source>
</evidence>
<evidence type="ECO:0000256" key="1">
    <source>
        <dbReference type="ARBA" id="ARBA00022737"/>
    </source>
</evidence>
<dbReference type="InterPro" id="IPR036543">
    <property type="entry name" value="Guanylate-bd_C_sf"/>
</dbReference>
<comment type="similarity">
    <text evidence="5">Belongs to the TRAFAC class dynamin-like GTPase superfamily. GB1/RHD3 GTPase family.</text>
</comment>
<evidence type="ECO:0000256" key="2">
    <source>
        <dbReference type="ARBA" id="ARBA00022741"/>
    </source>
</evidence>
<evidence type="ECO:0000256" key="3">
    <source>
        <dbReference type="ARBA" id="ARBA00022801"/>
    </source>
</evidence>
<name>A0ABN9WKE1_9DINO</name>
<feature type="domain" description="GB1/RHD3-type G" evidence="7">
    <location>
        <begin position="49"/>
        <end position="288"/>
    </location>
</feature>
<sequence>MDRQARHPSASSRGPGPPRGGRAVQLVSIDAEGKCYVQPEAKDILRSLQGRVAVVGIAGLYRTGKSFLLNRLLGRQDGFEIGPTVNACTKGLWMWDTPVQLEGGVECIFVDTEGLGSAQRTASCDMQIFSLCILISSYFIYNCMGAIDEQAIDDLHLVLHIARHVRAKSGDHKRDDHARRDDISEYFPSLLWVVRDFHLRLVDDGGSPITEKAYLENALKDVPAQQDKNKLRETIKDLFRDRDCVTLVRPVAGEDELRRVNELRYEELREPFRRQVESFVEKVFASAKPKEVRGTLCSGEMLASLSEEYCNAINNSAVPNIQSAWTSVVQRQMRLCLQQALRTYTAEMCKVRMPLNEDELRDAHKAAKAEAVRIFTEPRFLEDEPRLMEFREDLLQRIKQHYDTLKAENVDASTRQCEEAAQELYQTLIERKLRERAYSSLEQLMGDWTELRERYTLRTCGPAQASVLGSWIFERMSESCRRASEQFQKELVDKPEVEVEHGIRYRGQWQGNRRHGHGLLSRPDGSSYEGTFVESRAHGYGRYLAANGDRYLGQWQADQTHGYGKYMQVDGTTYEGEWKCNEKCGRGIESWPDGARYEGSYMANCKHGGAADDGNSRVECDPSAGRKTATGWGLGPPEENHALSTENSEVPWGGTPLQCPAARWRTPRALATGARSPRTTGSSRTTPWRGRGPLPGGGRLPAERAVAGRPDVWARPRGVARRLEVRRGVRGRPEERRGEVLLARRPGLQRPVGPGQAGRGRRPDRSRRCREARNLESGQAAGRVDLWCWRLHGK</sequence>
<keyword evidence="2" id="KW-0547">Nucleotide-binding</keyword>
<dbReference type="Pfam" id="PF02263">
    <property type="entry name" value="GBP"/>
    <property type="match status" value="1"/>
</dbReference>
<keyword evidence="1" id="KW-0677">Repeat</keyword>
<dbReference type="CDD" id="cd01851">
    <property type="entry name" value="GBP"/>
    <property type="match status" value="1"/>
</dbReference>
<dbReference type="InterPro" id="IPR027417">
    <property type="entry name" value="P-loop_NTPase"/>
</dbReference>